<gene>
    <name evidence="1" type="ORF">O6H91_09G121500</name>
</gene>
<comment type="caution">
    <text evidence="1">The sequence shown here is derived from an EMBL/GenBank/DDBJ whole genome shotgun (WGS) entry which is preliminary data.</text>
</comment>
<proteinExistence type="predicted"/>
<protein>
    <submittedName>
        <fullName evidence="1">Uncharacterized protein</fullName>
    </submittedName>
</protein>
<dbReference type="EMBL" id="CM055100">
    <property type="protein sequence ID" value="KAJ7545471.1"/>
    <property type="molecule type" value="Genomic_DNA"/>
</dbReference>
<accession>A0ACC2CTU3</accession>
<organism evidence="1 2">
    <name type="scientific">Diphasiastrum complanatum</name>
    <name type="common">Issler's clubmoss</name>
    <name type="synonym">Lycopodium complanatum</name>
    <dbReference type="NCBI Taxonomy" id="34168"/>
    <lineage>
        <taxon>Eukaryota</taxon>
        <taxon>Viridiplantae</taxon>
        <taxon>Streptophyta</taxon>
        <taxon>Embryophyta</taxon>
        <taxon>Tracheophyta</taxon>
        <taxon>Lycopodiopsida</taxon>
        <taxon>Lycopodiales</taxon>
        <taxon>Lycopodiaceae</taxon>
        <taxon>Lycopodioideae</taxon>
        <taxon>Diphasiastrum</taxon>
    </lineage>
</organism>
<evidence type="ECO:0000313" key="1">
    <source>
        <dbReference type="EMBL" id="KAJ7545471.1"/>
    </source>
</evidence>
<evidence type="ECO:0000313" key="2">
    <source>
        <dbReference type="Proteomes" id="UP001162992"/>
    </source>
</evidence>
<sequence length="67" mass="7483">MNVVAMQIHELEVACAELKSLPSGRSVYRKSGGIFMRSDVKTALDFQRNELEKAKAKVKSRGQSKTK</sequence>
<keyword evidence="2" id="KW-1185">Reference proteome</keyword>
<name>A0ACC2CTU3_DIPCM</name>
<dbReference type="Proteomes" id="UP001162992">
    <property type="component" value="Chromosome 9"/>
</dbReference>
<reference evidence="2" key="1">
    <citation type="journal article" date="2024" name="Proc. Natl. Acad. Sci. U.S.A.">
        <title>Extraordinary preservation of gene collinearity over three hundred million years revealed in homosporous lycophytes.</title>
        <authorList>
            <person name="Li C."/>
            <person name="Wickell D."/>
            <person name="Kuo L.Y."/>
            <person name="Chen X."/>
            <person name="Nie B."/>
            <person name="Liao X."/>
            <person name="Peng D."/>
            <person name="Ji J."/>
            <person name="Jenkins J."/>
            <person name="Williams M."/>
            <person name="Shu S."/>
            <person name="Plott C."/>
            <person name="Barry K."/>
            <person name="Rajasekar S."/>
            <person name="Grimwood J."/>
            <person name="Han X."/>
            <person name="Sun S."/>
            <person name="Hou Z."/>
            <person name="He W."/>
            <person name="Dai G."/>
            <person name="Sun C."/>
            <person name="Schmutz J."/>
            <person name="Leebens-Mack J.H."/>
            <person name="Li F.W."/>
            <person name="Wang L."/>
        </authorList>
    </citation>
    <scope>NUCLEOTIDE SEQUENCE [LARGE SCALE GENOMIC DNA]</scope>
    <source>
        <strain evidence="2">cv. PW_Plant_1</strain>
    </source>
</reference>